<keyword evidence="4 6" id="KW-1133">Transmembrane helix</keyword>
<gene>
    <name evidence="7" type="ORF">M972_112972</name>
</gene>
<feature type="transmembrane region" description="Helical" evidence="6">
    <location>
        <begin position="209"/>
        <end position="231"/>
    </location>
</feature>
<proteinExistence type="predicted"/>
<evidence type="ECO:0000256" key="3">
    <source>
        <dbReference type="ARBA" id="ARBA00022692"/>
    </source>
</evidence>
<feature type="transmembrane region" description="Helical" evidence="6">
    <location>
        <begin position="171"/>
        <end position="197"/>
    </location>
</feature>
<dbReference type="Proteomes" id="UP000223596">
    <property type="component" value="Unassembled WGS sequence"/>
</dbReference>
<evidence type="ECO:0000256" key="4">
    <source>
        <dbReference type="ARBA" id="ARBA00022989"/>
    </source>
</evidence>
<evidence type="ECO:0000256" key="2">
    <source>
        <dbReference type="ARBA" id="ARBA00022475"/>
    </source>
</evidence>
<dbReference type="PANTHER" id="PTHR30213:SF0">
    <property type="entry name" value="UPF0761 MEMBRANE PROTEIN YIHY"/>
    <property type="match status" value="1"/>
</dbReference>
<evidence type="ECO:0000313" key="7">
    <source>
        <dbReference type="EMBL" id="PFH04145.1"/>
    </source>
</evidence>
<keyword evidence="3 6" id="KW-0812">Transmembrane</keyword>
<comment type="caution">
    <text evidence="7">The sequence shown here is derived from an EMBL/GenBank/DDBJ whole genome shotgun (WGS) entry which is preliminary data.</text>
</comment>
<sequence length="276" mass="31294">MIVKTNLKLIEIIKDIYTRSRDDDVPALAAQLTYYFILALFPFLIFLITLLSYTPITGEEAMNFFARILPPLAFNAVLDVVNEITASPRETFLSFGMIAALWASSNGMKAVIRGINKAYDQKETRPFWMVRLISLVAVIILAFTVIFSLALLLFGETAEKELFYHFRFPNIYRGVCTTVRFLLPVILMFCVFILLYMLTPSRRLSLKEVLPGSAFSALSWILVTTLFSLYINNFADFSKMYGSIGGIIALLVWLYWISIIIMLGGELNASLAQKKE</sequence>
<accession>A0AB36TKV5</accession>
<feature type="transmembrane region" description="Helical" evidence="6">
    <location>
        <begin position="32"/>
        <end position="52"/>
    </location>
</feature>
<dbReference type="GO" id="GO:0005886">
    <property type="term" value="C:plasma membrane"/>
    <property type="evidence" value="ECO:0007669"/>
    <property type="project" value="UniProtKB-SubCell"/>
</dbReference>
<evidence type="ECO:0000256" key="5">
    <source>
        <dbReference type="ARBA" id="ARBA00023136"/>
    </source>
</evidence>
<dbReference type="NCBIfam" id="TIGR00765">
    <property type="entry name" value="yihY_not_rbn"/>
    <property type="match status" value="1"/>
</dbReference>
<organism evidence="7 8">
    <name type="scientific">Acetivibrio thermocellus AD2</name>
    <dbReference type="NCBI Taxonomy" id="1138384"/>
    <lineage>
        <taxon>Bacteria</taxon>
        <taxon>Bacillati</taxon>
        <taxon>Bacillota</taxon>
        <taxon>Clostridia</taxon>
        <taxon>Eubacteriales</taxon>
        <taxon>Oscillospiraceae</taxon>
        <taxon>Acetivibrio</taxon>
    </lineage>
</organism>
<protein>
    <submittedName>
        <fullName evidence="7">Membrane protein</fullName>
    </submittedName>
</protein>
<keyword evidence="2" id="KW-1003">Cell membrane</keyword>
<dbReference type="PANTHER" id="PTHR30213">
    <property type="entry name" value="INNER MEMBRANE PROTEIN YHJD"/>
    <property type="match status" value="1"/>
</dbReference>
<keyword evidence="5 6" id="KW-0472">Membrane</keyword>
<comment type="subcellular location">
    <subcellularLocation>
        <location evidence="1">Cell membrane</location>
        <topology evidence="1">Multi-pass membrane protein</topology>
    </subcellularLocation>
</comment>
<feature type="transmembrane region" description="Helical" evidence="6">
    <location>
        <begin position="243"/>
        <end position="265"/>
    </location>
</feature>
<evidence type="ECO:0000256" key="6">
    <source>
        <dbReference type="SAM" id="Phobius"/>
    </source>
</evidence>
<dbReference type="AlphaFoldDB" id="A0AB36TKV5"/>
<name>A0AB36TKV5_ACETH</name>
<dbReference type="Pfam" id="PF03631">
    <property type="entry name" value="Virul_fac_BrkB"/>
    <property type="match status" value="1"/>
</dbReference>
<evidence type="ECO:0000313" key="8">
    <source>
        <dbReference type="Proteomes" id="UP000223596"/>
    </source>
</evidence>
<dbReference type="InterPro" id="IPR017039">
    <property type="entry name" value="Virul_fac_BrkB"/>
</dbReference>
<reference evidence="7 8" key="1">
    <citation type="submission" date="2017-09" db="EMBL/GenBank/DDBJ databases">
        <title>Evaluation of Pacific Biosciences Sequencing Technology to Finishing C. thermocellum Genome Sequences.</title>
        <authorList>
            <person name="Brown S."/>
        </authorList>
    </citation>
    <scope>NUCLEOTIDE SEQUENCE [LARGE SCALE GENOMIC DNA]</scope>
    <source>
        <strain evidence="7 8">AD2</strain>
    </source>
</reference>
<dbReference type="EMBL" id="PDBW01000001">
    <property type="protein sequence ID" value="PFH04145.1"/>
    <property type="molecule type" value="Genomic_DNA"/>
</dbReference>
<dbReference type="PIRSF" id="PIRSF035875">
    <property type="entry name" value="RNase_BN"/>
    <property type="match status" value="1"/>
</dbReference>
<evidence type="ECO:0000256" key="1">
    <source>
        <dbReference type="ARBA" id="ARBA00004651"/>
    </source>
</evidence>
<feature type="transmembrane region" description="Helical" evidence="6">
    <location>
        <begin position="132"/>
        <end position="151"/>
    </location>
</feature>